<dbReference type="Proteomes" id="UP000188600">
    <property type="component" value="Unassembled WGS sequence"/>
</dbReference>
<comment type="caution">
    <text evidence="1">The sequence shown here is derived from an EMBL/GenBank/DDBJ whole genome shotgun (WGS) entry which is preliminary data.</text>
</comment>
<name>A0AB36JSS7_9STRE</name>
<dbReference type="AlphaFoldDB" id="A0AB36JSS7"/>
<evidence type="ECO:0000313" key="2">
    <source>
        <dbReference type="EMBL" id="ONK30909.1"/>
    </source>
</evidence>
<accession>A0AB36JSS7</accession>
<evidence type="ECO:0000313" key="4">
    <source>
        <dbReference type="Proteomes" id="UP000188946"/>
    </source>
</evidence>
<evidence type="ECO:0000313" key="1">
    <source>
        <dbReference type="EMBL" id="ONK29625.1"/>
    </source>
</evidence>
<dbReference type="EMBL" id="MSPR01000002">
    <property type="protein sequence ID" value="ONK30909.1"/>
    <property type="molecule type" value="Genomic_DNA"/>
</dbReference>
<dbReference type="Proteomes" id="UP000188946">
    <property type="component" value="Unassembled WGS sequence"/>
</dbReference>
<evidence type="ECO:0000313" key="3">
    <source>
        <dbReference type="Proteomes" id="UP000188600"/>
    </source>
</evidence>
<gene>
    <name evidence="2" type="ORF">BVE84_02275</name>
    <name evidence="1" type="ORF">BVE86_00965</name>
</gene>
<proteinExistence type="predicted"/>
<sequence>MENWQIWCFLGLAFIFFLGLFLIALGEEEEQAETYSQEELALLEFLETRQAVNEDFLKAQNQLLKELFDERRRF</sequence>
<dbReference type="EMBL" id="MSPT01000001">
    <property type="protein sequence ID" value="ONK29625.1"/>
    <property type="molecule type" value="Genomic_DNA"/>
</dbReference>
<organism evidence="1 3">
    <name type="scientific">Streptococcus azizii</name>
    <dbReference type="NCBI Taxonomy" id="1579424"/>
    <lineage>
        <taxon>Bacteria</taxon>
        <taxon>Bacillati</taxon>
        <taxon>Bacillota</taxon>
        <taxon>Bacilli</taxon>
        <taxon>Lactobacillales</taxon>
        <taxon>Streptococcaceae</taxon>
        <taxon>Streptococcus</taxon>
    </lineage>
</organism>
<dbReference type="RefSeq" id="WP_076995462.1">
    <property type="nucleotide sequence ID" value="NZ_MSPR01000002.1"/>
</dbReference>
<reference evidence="3 4" key="1">
    <citation type="submission" date="2016-12" db="EMBL/GenBank/DDBJ databases">
        <authorList>
            <person name="Gulvik C.A."/>
        </authorList>
    </citation>
    <scope>NUCLEOTIDE SEQUENCE [LARGE SCALE GENOMIC DNA]</scope>
    <source>
        <strain evidence="2 4">12-5202</strain>
        <strain evidence="1 3">12-5291</strain>
    </source>
</reference>
<protein>
    <submittedName>
        <fullName evidence="1">Uncharacterized protein</fullName>
    </submittedName>
</protein>
<keyword evidence="4" id="KW-1185">Reference proteome</keyword>